<name>A0A0L6JUQ5_9FIRM</name>
<dbReference type="Pfam" id="PF07730">
    <property type="entry name" value="HisKA_3"/>
    <property type="match status" value="1"/>
</dbReference>
<dbReference type="RefSeq" id="WP_036935655.1">
    <property type="nucleotide sequence ID" value="NZ_JQKC01000001.1"/>
</dbReference>
<dbReference type="SMART" id="SM00387">
    <property type="entry name" value="HATPase_c"/>
    <property type="match status" value="1"/>
</dbReference>
<sequence>MKFLLKMVISFAVIMMVFGSVLGYFLYSNSVKLVSQTIGIQAKNVAQSAANTLNMDEIEKVINRTKLMKDPKREYSDIIEMPEYQSIRTQLFNYKKTYGIKFIYIMTRNTEGKNIYVIDGFPLNYSGSDISLPGEIENVSYKYLDQAFDQHKMYVGDLTIDKQWGANVATYVPLNNNSGKFIGLLAVDIDAEEVYIFMQNSRNEMALFTFGAIFIAIIISYLISRFLLNPLKILTKTVKKVQEGDLSVRSDIDSHDEIGDLSSAFDDMVSVFYDNKFSIDKLITELSKAQTMAELEHSIIMEVKNILKIKSISILDFCGSKLDFSNNKDMDAFAIAATNNFLKDKTLKLQLGDILTMEKGYIVFIGRANNIHKLLWFDLHSSKISQRERLSLQLLSRYTAIYYENLILIDEMSKKIIDFKEEKDIPIWISKLFLQISENERKRLASDLHDEVLQDIIRTKKTVSNLIDSGKFEKEHLVSTLKNLENDISNNIYLIRQTCSELLPTFLSEQGIASALESYFRKVQLKSNININFEVFNLNTQLDFEETLAIYRVVQELVNNAVSHSKASDIDIMLKQDQGNFILYYSDNGIGVDLDEKIDTSKHLGFQGIQERIKLLNGNTTFRSEPGYGLEVSFQFPIKNILALQM</sequence>
<evidence type="ECO:0000313" key="12">
    <source>
        <dbReference type="Proteomes" id="UP000036923"/>
    </source>
</evidence>
<dbReference type="SUPFAM" id="SSF55874">
    <property type="entry name" value="ATPase domain of HSP90 chaperone/DNA topoisomerase II/histidine kinase"/>
    <property type="match status" value="1"/>
</dbReference>
<dbReference type="SUPFAM" id="SSF103190">
    <property type="entry name" value="Sensory domain-like"/>
    <property type="match status" value="1"/>
</dbReference>
<dbReference type="InterPro" id="IPR005467">
    <property type="entry name" value="His_kinase_dom"/>
</dbReference>
<dbReference type="AlphaFoldDB" id="A0A0L6JUQ5"/>
<dbReference type="Pfam" id="PF00672">
    <property type="entry name" value="HAMP"/>
    <property type="match status" value="1"/>
</dbReference>
<dbReference type="InterPro" id="IPR003594">
    <property type="entry name" value="HATPase_dom"/>
</dbReference>
<dbReference type="SUPFAM" id="SSF158472">
    <property type="entry name" value="HAMP domain-like"/>
    <property type="match status" value="1"/>
</dbReference>
<dbReference type="PANTHER" id="PTHR24421:SF60">
    <property type="entry name" value="SENSOR HISTIDINE KINASE COMP"/>
    <property type="match status" value="1"/>
</dbReference>
<dbReference type="Gene3D" id="3.30.565.10">
    <property type="entry name" value="Histidine kinase-like ATPase, C-terminal domain"/>
    <property type="match status" value="1"/>
</dbReference>
<dbReference type="PROSITE" id="PS50885">
    <property type="entry name" value="HAMP"/>
    <property type="match status" value="1"/>
</dbReference>
<keyword evidence="4" id="KW-0597">Phosphoprotein</keyword>
<dbReference type="InterPro" id="IPR003660">
    <property type="entry name" value="HAMP_dom"/>
</dbReference>
<dbReference type="GO" id="GO:0016020">
    <property type="term" value="C:membrane"/>
    <property type="evidence" value="ECO:0007669"/>
    <property type="project" value="UniProtKB-SubCell"/>
</dbReference>
<keyword evidence="5" id="KW-0808">Transferase</keyword>
<dbReference type="SMART" id="SM00304">
    <property type="entry name" value="HAMP"/>
    <property type="match status" value="1"/>
</dbReference>
<evidence type="ECO:0000259" key="9">
    <source>
        <dbReference type="PROSITE" id="PS50109"/>
    </source>
</evidence>
<feature type="transmembrane region" description="Helical" evidence="8">
    <location>
        <begin position="7"/>
        <end position="27"/>
    </location>
</feature>
<evidence type="ECO:0000256" key="2">
    <source>
        <dbReference type="ARBA" id="ARBA00004370"/>
    </source>
</evidence>
<proteinExistence type="predicted"/>
<dbReference type="EC" id="2.7.13.3" evidence="3"/>
<evidence type="ECO:0000256" key="4">
    <source>
        <dbReference type="ARBA" id="ARBA00022553"/>
    </source>
</evidence>
<organism evidence="11 12">
    <name type="scientific">Pseudobacteroides cellulosolvens ATCC 35603 = DSM 2933</name>
    <dbReference type="NCBI Taxonomy" id="398512"/>
    <lineage>
        <taxon>Bacteria</taxon>
        <taxon>Bacillati</taxon>
        <taxon>Bacillota</taxon>
        <taxon>Clostridia</taxon>
        <taxon>Eubacteriales</taxon>
        <taxon>Oscillospiraceae</taxon>
        <taxon>Pseudobacteroides</taxon>
    </lineage>
</organism>
<dbReference type="PROSITE" id="PS50109">
    <property type="entry name" value="HIS_KIN"/>
    <property type="match status" value="1"/>
</dbReference>
<dbReference type="Gene3D" id="6.10.340.10">
    <property type="match status" value="1"/>
</dbReference>
<evidence type="ECO:0000256" key="5">
    <source>
        <dbReference type="ARBA" id="ARBA00022679"/>
    </source>
</evidence>
<dbReference type="PANTHER" id="PTHR24421">
    <property type="entry name" value="NITRATE/NITRITE SENSOR PROTEIN NARX-RELATED"/>
    <property type="match status" value="1"/>
</dbReference>
<keyword evidence="8" id="KW-0472">Membrane</keyword>
<dbReference type="InterPro" id="IPR011712">
    <property type="entry name" value="Sig_transdc_His_kin_sub3_dim/P"/>
</dbReference>
<gene>
    <name evidence="11" type="ORF">Bccel_4654</name>
</gene>
<dbReference type="eggNOG" id="COG5000">
    <property type="taxonomic scope" value="Bacteria"/>
</dbReference>
<evidence type="ECO:0000313" key="11">
    <source>
        <dbReference type="EMBL" id="KNY29380.1"/>
    </source>
</evidence>
<evidence type="ECO:0000259" key="10">
    <source>
        <dbReference type="PROSITE" id="PS50885"/>
    </source>
</evidence>
<evidence type="ECO:0000256" key="6">
    <source>
        <dbReference type="ARBA" id="ARBA00022777"/>
    </source>
</evidence>
<dbReference type="GO" id="GO:0046983">
    <property type="term" value="F:protein dimerization activity"/>
    <property type="evidence" value="ECO:0007669"/>
    <property type="project" value="InterPro"/>
</dbReference>
<dbReference type="CDD" id="cd16917">
    <property type="entry name" value="HATPase_UhpB-NarQ-NarX-like"/>
    <property type="match status" value="1"/>
</dbReference>
<feature type="domain" description="HAMP" evidence="10">
    <location>
        <begin position="225"/>
        <end position="269"/>
    </location>
</feature>
<dbReference type="InterPro" id="IPR029151">
    <property type="entry name" value="Sensor-like_sf"/>
</dbReference>
<comment type="catalytic activity">
    <reaction evidence="1">
        <text>ATP + protein L-histidine = ADP + protein N-phospho-L-histidine.</text>
        <dbReference type="EC" id="2.7.13.3"/>
    </reaction>
</comment>
<keyword evidence="7" id="KW-0902">Two-component regulatory system</keyword>
<comment type="subcellular location">
    <subcellularLocation>
        <location evidence="2">Membrane</location>
    </subcellularLocation>
</comment>
<dbReference type="InterPro" id="IPR036890">
    <property type="entry name" value="HATPase_C_sf"/>
</dbReference>
<dbReference type="Pfam" id="PF02518">
    <property type="entry name" value="HATPase_c"/>
    <property type="match status" value="1"/>
</dbReference>
<dbReference type="OrthoDB" id="9781904at2"/>
<evidence type="ECO:0000256" key="7">
    <source>
        <dbReference type="ARBA" id="ARBA00023012"/>
    </source>
</evidence>
<keyword evidence="8" id="KW-1133">Transmembrane helix</keyword>
<reference evidence="12" key="1">
    <citation type="submission" date="2015-07" db="EMBL/GenBank/DDBJ databases">
        <title>Near-Complete Genome Sequence of the Cellulolytic Bacterium Bacteroides (Pseudobacteroides) cellulosolvens ATCC 35603.</title>
        <authorList>
            <person name="Dassa B."/>
            <person name="Utturkar S.M."/>
            <person name="Klingeman D.M."/>
            <person name="Hurt R.A."/>
            <person name="Keller M."/>
            <person name="Xu J."/>
            <person name="Reddy Y.H.K."/>
            <person name="Borovok I."/>
            <person name="Grinberg I.R."/>
            <person name="Lamed R."/>
            <person name="Zhivin O."/>
            <person name="Bayer E.A."/>
            <person name="Brown S.D."/>
        </authorList>
    </citation>
    <scope>NUCLEOTIDE SEQUENCE [LARGE SCALE GENOMIC DNA]</scope>
    <source>
        <strain evidence="12">DSM 2933</strain>
    </source>
</reference>
<accession>A0A0L6JUQ5</accession>
<comment type="caution">
    <text evidence="11">The sequence shown here is derived from an EMBL/GenBank/DDBJ whole genome shotgun (WGS) entry which is preliminary data.</text>
</comment>
<dbReference type="CDD" id="cd18773">
    <property type="entry name" value="PDC1_HK_sensor"/>
    <property type="match status" value="1"/>
</dbReference>
<evidence type="ECO:0000256" key="3">
    <source>
        <dbReference type="ARBA" id="ARBA00012438"/>
    </source>
</evidence>
<keyword evidence="8" id="KW-0812">Transmembrane</keyword>
<dbReference type="InterPro" id="IPR050482">
    <property type="entry name" value="Sensor_HK_TwoCompSys"/>
</dbReference>
<dbReference type="Proteomes" id="UP000036923">
    <property type="component" value="Unassembled WGS sequence"/>
</dbReference>
<dbReference type="eggNOG" id="COG4585">
    <property type="taxonomic scope" value="Bacteria"/>
</dbReference>
<dbReference type="CDD" id="cd06225">
    <property type="entry name" value="HAMP"/>
    <property type="match status" value="1"/>
</dbReference>
<evidence type="ECO:0000256" key="1">
    <source>
        <dbReference type="ARBA" id="ARBA00000085"/>
    </source>
</evidence>
<feature type="transmembrane region" description="Helical" evidence="8">
    <location>
        <begin position="205"/>
        <end position="228"/>
    </location>
</feature>
<dbReference type="GO" id="GO:0000155">
    <property type="term" value="F:phosphorelay sensor kinase activity"/>
    <property type="evidence" value="ECO:0007669"/>
    <property type="project" value="InterPro"/>
</dbReference>
<protein>
    <recommendedName>
        <fullName evidence="3">histidine kinase</fullName>
        <ecNumber evidence="3">2.7.13.3</ecNumber>
    </recommendedName>
</protein>
<evidence type="ECO:0000256" key="8">
    <source>
        <dbReference type="SAM" id="Phobius"/>
    </source>
</evidence>
<dbReference type="EMBL" id="LGTC01000001">
    <property type="protein sequence ID" value="KNY29380.1"/>
    <property type="molecule type" value="Genomic_DNA"/>
</dbReference>
<feature type="domain" description="Histidine kinase" evidence="9">
    <location>
        <begin position="418"/>
        <end position="640"/>
    </location>
</feature>
<keyword evidence="12" id="KW-1185">Reference proteome</keyword>
<dbReference type="STRING" id="398512.Bccel_4654"/>
<keyword evidence="6 11" id="KW-0418">Kinase</keyword>